<dbReference type="GO" id="GO:0003677">
    <property type="term" value="F:DNA binding"/>
    <property type="evidence" value="ECO:0007669"/>
    <property type="project" value="UniProtKB-KW"/>
</dbReference>
<dbReference type="Proteomes" id="UP000813824">
    <property type="component" value="Unassembled WGS sequence"/>
</dbReference>
<keyword evidence="4 7" id="KW-0238">DNA-binding</keyword>
<dbReference type="GO" id="GO:0006367">
    <property type="term" value="P:transcription initiation at RNA polymerase II promoter"/>
    <property type="evidence" value="ECO:0007669"/>
    <property type="project" value="InterPro"/>
</dbReference>
<name>A0A8K0UWN2_9AGAR</name>
<sequence>MPPSASVLFHPKKRPLASTKPKTPAGTPPSVSTPPASGISQDASSQSQPTNGATPKPNGASTSNPSTPNKKPRIAPRRPPRTDTDDDLKPSEPEGPFSEFRLVSSALNGWKYDVMKFDSRKPVDIMSWAQPVKLNRKDPFRKDNNEAVDAPPQAVGPMLGPDGKPVIGMDGRVVMVDANGRPIRAGDTNGAGANGSKANGAGANGKDKEKASKKKFQKKTKQVFLVPDEVRQLRREERYPWVLEDAQHSENWVGKMEEVAKSDTHAMFMPAANDVFKFVPAHRWYKFQKKPNHHILTLEEAESLMSQRSKNKDPERWLMRNRNGQAAETNVKSEGSILTVHQGASLVHSSSQSLGPGGRRLRTVDSGGGGLFGDDDDEDGGRARQRQRELGADGDLDELDFEEDFADDEEKVEADGEDEEAKEAEERLKKQYKQANKTREGYIDESEEEEEDDKTKLSSSHKSMQKLIKKLDNQLNDEDDDDADPYASGDEETSEDEEPPVQTGPAIQPHEPKPGSRAGSQTPLGTKTPVPSAARTETPSRASSPVPAGHGGHSVVAKRATSPKAPKLKATSPSRAGSPLASRATSPVAVGAPGSGEGSADAAKASNKRKATDEPTSPTGGSSAGVPSKPKKRKATTGDITQQMLVEWLMNTPTATTKDCIGYFSQYLPKGDKQKREVFADLVKEVATLKDGVLALRSAYRVAGAAGSPPAS</sequence>
<comment type="similarity">
    <text evidence="2 7">Belongs to the TFIIF alpha subunit family.</text>
</comment>
<feature type="region of interest" description="Disordered" evidence="8">
    <location>
        <begin position="184"/>
        <end position="219"/>
    </location>
</feature>
<comment type="function">
    <text evidence="7">TFIIF is a general transcription initiation factor that binds to RNA polymerase II and helps to recruit it to the initiation complex in collaboration with TFIIB. It promotes transcription elongation.</text>
</comment>
<feature type="compositionally biased region" description="Basic residues" evidence="8">
    <location>
        <begin position="70"/>
        <end position="79"/>
    </location>
</feature>
<keyword evidence="6 7" id="KW-0539">Nucleus</keyword>
<evidence type="ECO:0000256" key="2">
    <source>
        <dbReference type="ARBA" id="ARBA00005249"/>
    </source>
</evidence>
<accession>A0A8K0UWN2</accession>
<dbReference type="GO" id="GO:0001096">
    <property type="term" value="F:TFIIF-class transcription factor complex binding"/>
    <property type="evidence" value="ECO:0007669"/>
    <property type="project" value="TreeGrafter"/>
</dbReference>
<feature type="region of interest" description="Disordered" evidence="8">
    <location>
        <begin position="1"/>
        <end position="99"/>
    </location>
</feature>
<dbReference type="GO" id="GO:0032968">
    <property type="term" value="P:positive regulation of transcription elongation by RNA polymerase II"/>
    <property type="evidence" value="ECO:0007669"/>
    <property type="project" value="InterPro"/>
</dbReference>
<dbReference type="PANTHER" id="PTHR13011:SF0">
    <property type="entry name" value="GENERAL TRANSCRIPTION FACTOR IIF SUBUNIT 1"/>
    <property type="match status" value="1"/>
</dbReference>
<protein>
    <recommendedName>
        <fullName evidence="7">Transcription initiation factor IIF subunit alpha</fullName>
    </recommendedName>
</protein>
<feature type="region of interest" description="Disordered" evidence="8">
    <location>
        <begin position="136"/>
        <end position="160"/>
    </location>
</feature>
<feature type="compositionally biased region" description="Acidic residues" evidence="8">
    <location>
        <begin position="392"/>
        <end position="423"/>
    </location>
</feature>
<evidence type="ECO:0000256" key="4">
    <source>
        <dbReference type="ARBA" id="ARBA00023125"/>
    </source>
</evidence>
<evidence type="ECO:0000256" key="3">
    <source>
        <dbReference type="ARBA" id="ARBA00023015"/>
    </source>
</evidence>
<dbReference type="GO" id="GO:0005674">
    <property type="term" value="C:transcription factor TFIIF complex"/>
    <property type="evidence" value="ECO:0007669"/>
    <property type="project" value="TreeGrafter"/>
</dbReference>
<dbReference type="AlphaFoldDB" id="A0A8K0UWN2"/>
<dbReference type="InterPro" id="IPR011039">
    <property type="entry name" value="TFIIF_interaction"/>
</dbReference>
<dbReference type="GO" id="GO:0016251">
    <property type="term" value="F:RNA polymerase II general transcription initiation factor activity"/>
    <property type="evidence" value="ECO:0007669"/>
    <property type="project" value="TreeGrafter"/>
</dbReference>
<dbReference type="EMBL" id="JAEVFJ010000003">
    <property type="protein sequence ID" value="KAH8105815.1"/>
    <property type="molecule type" value="Genomic_DNA"/>
</dbReference>
<evidence type="ECO:0000256" key="7">
    <source>
        <dbReference type="RuleBase" id="RU366044"/>
    </source>
</evidence>
<evidence type="ECO:0000256" key="8">
    <source>
        <dbReference type="SAM" id="MobiDB-lite"/>
    </source>
</evidence>
<organism evidence="9 10">
    <name type="scientific">Cristinia sonorae</name>
    <dbReference type="NCBI Taxonomy" id="1940300"/>
    <lineage>
        <taxon>Eukaryota</taxon>
        <taxon>Fungi</taxon>
        <taxon>Dikarya</taxon>
        <taxon>Basidiomycota</taxon>
        <taxon>Agaricomycotina</taxon>
        <taxon>Agaricomycetes</taxon>
        <taxon>Agaricomycetidae</taxon>
        <taxon>Agaricales</taxon>
        <taxon>Pleurotineae</taxon>
        <taxon>Stephanosporaceae</taxon>
        <taxon>Cristinia</taxon>
    </lineage>
</organism>
<evidence type="ECO:0000313" key="9">
    <source>
        <dbReference type="EMBL" id="KAH8105815.1"/>
    </source>
</evidence>
<dbReference type="InterPro" id="IPR008851">
    <property type="entry name" value="TFIIF-alpha"/>
</dbReference>
<feature type="compositionally biased region" description="Low complexity" evidence="8">
    <location>
        <begin position="190"/>
        <end position="201"/>
    </location>
</feature>
<keyword evidence="5 7" id="KW-0804">Transcription</keyword>
<dbReference type="OrthoDB" id="76676at2759"/>
<comment type="subcellular location">
    <subcellularLocation>
        <location evidence="1 7">Nucleus</location>
    </subcellularLocation>
</comment>
<comment type="caution">
    <text evidence="9">The sequence shown here is derived from an EMBL/GenBank/DDBJ whole genome shotgun (WGS) entry which is preliminary data.</text>
</comment>
<dbReference type="PANTHER" id="PTHR13011">
    <property type="entry name" value="TFIIF-ALPHA"/>
    <property type="match status" value="1"/>
</dbReference>
<evidence type="ECO:0000256" key="5">
    <source>
        <dbReference type="ARBA" id="ARBA00023163"/>
    </source>
</evidence>
<evidence type="ECO:0000256" key="6">
    <source>
        <dbReference type="ARBA" id="ARBA00023242"/>
    </source>
</evidence>
<feature type="region of interest" description="Disordered" evidence="8">
    <location>
        <begin position="347"/>
        <end position="640"/>
    </location>
</feature>
<feature type="compositionally biased region" description="Polar residues" evidence="8">
    <location>
        <begin position="29"/>
        <end position="69"/>
    </location>
</feature>
<proteinExistence type="inferred from homology"/>
<keyword evidence="10" id="KW-1185">Reference proteome</keyword>
<feature type="compositionally biased region" description="Acidic residues" evidence="8">
    <location>
        <begin position="475"/>
        <end position="499"/>
    </location>
</feature>
<dbReference type="Pfam" id="PF05793">
    <property type="entry name" value="TFIIF_alpha"/>
    <property type="match status" value="1"/>
</dbReference>
<evidence type="ECO:0000313" key="10">
    <source>
        <dbReference type="Proteomes" id="UP000813824"/>
    </source>
</evidence>
<feature type="compositionally biased region" description="Basic and acidic residues" evidence="8">
    <location>
        <begin position="80"/>
        <end position="92"/>
    </location>
</feature>
<reference evidence="9" key="1">
    <citation type="journal article" date="2021" name="New Phytol.">
        <title>Evolutionary innovations through gain and loss of genes in the ectomycorrhizal Boletales.</title>
        <authorList>
            <person name="Wu G."/>
            <person name="Miyauchi S."/>
            <person name="Morin E."/>
            <person name="Kuo A."/>
            <person name="Drula E."/>
            <person name="Varga T."/>
            <person name="Kohler A."/>
            <person name="Feng B."/>
            <person name="Cao Y."/>
            <person name="Lipzen A."/>
            <person name="Daum C."/>
            <person name="Hundley H."/>
            <person name="Pangilinan J."/>
            <person name="Johnson J."/>
            <person name="Barry K."/>
            <person name="LaButti K."/>
            <person name="Ng V."/>
            <person name="Ahrendt S."/>
            <person name="Min B."/>
            <person name="Choi I.G."/>
            <person name="Park H."/>
            <person name="Plett J.M."/>
            <person name="Magnuson J."/>
            <person name="Spatafora J.W."/>
            <person name="Nagy L.G."/>
            <person name="Henrissat B."/>
            <person name="Grigoriev I.V."/>
            <person name="Yang Z.L."/>
            <person name="Xu J."/>
            <person name="Martin F.M."/>
        </authorList>
    </citation>
    <scope>NUCLEOTIDE SEQUENCE</scope>
    <source>
        <strain evidence="9">KKN 215</strain>
    </source>
</reference>
<gene>
    <name evidence="9" type="ORF">BXZ70DRAFT_1004124</name>
</gene>
<dbReference type="SUPFAM" id="SSF50916">
    <property type="entry name" value="Rap30/74 interaction domains"/>
    <property type="match status" value="1"/>
</dbReference>
<feature type="compositionally biased region" description="Acidic residues" evidence="8">
    <location>
        <begin position="443"/>
        <end position="452"/>
    </location>
</feature>
<feature type="compositionally biased region" description="Basic and acidic residues" evidence="8">
    <location>
        <begin position="380"/>
        <end position="391"/>
    </location>
</feature>
<keyword evidence="3 7" id="KW-0805">Transcription regulation</keyword>
<feature type="compositionally biased region" description="Basic and acidic residues" evidence="8">
    <location>
        <begin position="136"/>
        <end position="145"/>
    </location>
</feature>
<evidence type="ECO:0000256" key="1">
    <source>
        <dbReference type="ARBA" id="ARBA00004123"/>
    </source>
</evidence>